<evidence type="ECO:0000259" key="16">
    <source>
        <dbReference type="PROSITE" id="PS50109"/>
    </source>
</evidence>
<evidence type="ECO:0000256" key="6">
    <source>
        <dbReference type="ARBA" id="ARBA00022679"/>
    </source>
</evidence>
<dbReference type="Proteomes" id="UP000285865">
    <property type="component" value="Unassembled WGS sequence"/>
</dbReference>
<dbReference type="CDD" id="cd00082">
    <property type="entry name" value="HisKA"/>
    <property type="match status" value="1"/>
</dbReference>
<reference evidence="19 20" key="1">
    <citation type="submission" date="2018-08" db="EMBL/GenBank/DDBJ databases">
        <title>A genome reference for cultivated species of the human gut microbiota.</title>
        <authorList>
            <person name="Zou Y."/>
            <person name="Xue W."/>
            <person name="Luo G."/>
        </authorList>
    </citation>
    <scope>NUCLEOTIDE SEQUENCE [LARGE SCALE GENOMIC DNA]</scope>
    <source>
        <strain evidence="18 20">AM16-11</strain>
        <strain evidence="17 19">OM08-12AT</strain>
    </source>
</reference>
<evidence type="ECO:0000313" key="20">
    <source>
        <dbReference type="Proteomes" id="UP000285865"/>
    </source>
</evidence>
<feature type="transmembrane region" description="Helical" evidence="14">
    <location>
        <begin position="422"/>
        <end position="442"/>
    </location>
</feature>
<dbReference type="RefSeq" id="WP_117715053.1">
    <property type="nucleotide sequence ID" value="NZ_QRKN01000006.1"/>
</dbReference>
<keyword evidence="12" id="KW-0902">Two-component regulatory system</keyword>
<accession>A0A3E4X4C7</accession>
<dbReference type="InterPro" id="IPR036097">
    <property type="entry name" value="HisK_dim/P_sf"/>
</dbReference>
<keyword evidence="15" id="KW-0732">Signal</keyword>
<feature type="domain" description="Histidine kinase" evidence="16">
    <location>
        <begin position="597"/>
        <end position="807"/>
    </location>
</feature>
<evidence type="ECO:0000313" key="18">
    <source>
        <dbReference type="EMBL" id="RHI21853.1"/>
    </source>
</evidence>
<feature type="signal peptide" evidence="15">
    <location>
        <begin position="1"/>
        <end position="22"/>
    </location>
</feature>
<evidence type="ECO:0000256" key="2">
    <source>
        <dbReference type="ARBA" id="ARBA00004651"/>
    </source>
</evidence>
<feature type="transmembrane region" description="Helical" evidence="14">
    <location>
        <begin position="12"/>
        <end position="34"/>
    </location>
</feature>
<dbReference type="SUPFAM" id="SSF47384">
    <property type="entry name" value="Homodimeric domain of signal transducing histidine kinase"/>
    <property type="match status" value="1"/>
</dbReference>
<evidence type="ECO:0000256" key="9">
    <source>
        <dbReference type="ARBA" id="ARBA00022777"/>
    </source>
</evidence>
<dbReference type="EMBL" id="QRKN01000006">
    <property type="protein sequence ID" value="RHI21853.1"/>
    <property type="molecule type" value="Genomic_DNA"/>
</dbReference>
<keyword evidence="6" id="KW-0808">Transferase</keyword>
<evidence type="ECO:0000313" key="19">
    <source>
        <dbReference type="Proteomes" id="UP000260717"/>
    </source>
</evidence>
<dbReference type="GO" id="GO:0005524">
    <property type="term" value="F:ATP binding"/>
    <property type="evidence" value="ECO:0007669"/>
    <property type="project" value="UniProtKB-KW"/>
</dbReference>
<feature type="transmembrane region" description="Helical" evidence="14">
    <location>
        <begin position="353"/>
        <end position="373"/>
    </location>
</feature>
<organism evidence="17 19">
    <name type="scientific">Agathobacter rectalis</name>
    <dbReference type="NCBI Taxonomy" id="39491"/>
    <lineage>
        <taxon>Bacteria</taxon>
        <taxon>Bacillati</taxon>
        <taxon>Bacillota</taxon>
        <taxon>Clostridia</taxon>
        <taxon>Lachnospirales</taxon>
        <taxon>Lachnospiraceae</taxon>
        <taxon>Agathobacter</taxon>
    </lineage>
</organism>
<comment type="catalytic activity">
    <reaction evidence="1">
        <text>ATP + protein L-histidine = ADP + protein N-phospho-L-histidine.</text>
        <dbReference type="EC" id="2.7.13.3"/>
    </reaction>
</comment>
<keyword evidence="11 14" id="KW-1133">Transmembrane helix</keyword>
<dbReference type="PROSITE" id="PS50109">
    <property type="entry name" value="HIS_KIN"/>
    <property type="match status" value="1"/>
</dbReference>
<dbReference type="Gene3D" id="3.30.565.10">
    <property type="entry name" value="Histidine kinase-like ATPase, C-terminal domain"/>
    <property type="match status" value="1"/>
</dbReference>
<protein>
    <recommendedName>
        <fullName evidence="3">histidine kinase</fullName>
        <ecNumber evidence="3">2.7.13.3</ecNumber>
    </recommendedName>
</protein>
<evidence type="ECO:0000256" key="14">
    <source>
        <dbReference type="SAM" id="Phobius"/>
    </source>
</evidence>
<dbReference type="PANTHER" id="PTHR45528">
    <property type="entry name" value="SENSOR HISTIDINE KINASE CPXA"/>
    <property type="match status" value="1"/>
</dbReference>
<keyword evidence="8" id="KW-0547">Nucleotide-binding</keyword>
<dbReference type="GO" id="GO:0000155">
    <property type="term" value="F:phosphorelay sensor kinase activity"/>
    <property type="evidence" value="ECO:0007669"/>
    <property type="project" value="InterPro"/>
</dbReference>
<evidence type="ECO:0000256" key="8">
    <source>
        <dbReference type="ARBA" id="ARBA00022741"/>
    </source>
</evidence>
<dbReference type="Gene3D" id="1.10.287.130">
    <property type="match status" value="1"/>
</dbReference>
<evidence type="ECO:0000256" key="11">
    <source>
        <dbReference type="ARBA" id="ARBA00022989"/>
    </source>
</evidence>
<dbReference type="EMBL" id="QSTI01000012">
    <property type="protein sequence ID" value="RGM49338.1"/>
    <property type="molecule type" value="Genomic_DNA"/>
</dbReference>
<dbReference type="FunFam" id="1.10.287.130:FF:000008">
    <property type="entry name" value="Two-component sensor histidine kinase"/>
    <property type="match status" value="1"/>
</dbReference>
<evidence type="ECO:0000256" key="5">
    <source>
        <dbReference type="ARBA" id="ARBA00022553"/>
    </source>
</evidence>
<dbReference type="Pfam" id="PF00512">
    <property type="entry name" value="HisKA"/>
    <property type="match status" value="1"/>
</dbReference>
<keyword evidence="9 17" id="KW-0418">Kinase</keyword>
<dbReference type="SMART" id="SM00387">
    <property type="entry name" value="HATPase_c"/>
    <property type="match status" value="1"/>
</dbReference>
<dbReference type="GO" id="GO:0005886">
    <property type="term" value="C:plasma membrane"/>
    <property type="evidence" value="ECO:0007669"/>
    <property type="project" value="UniProtKB-SubCell"/>
</dbReference>
<proteinExistence type="predicted"/>
<dbReference type="EC" id="2.7.13.3" evidence="3"/>
<keyword evidence="7 14" id="KW-0812">Transmembrane</keyword>
<dbReference type="InterPro" id="IPR036890">
    <property type="entry name" value="HATPase_C_sf"/>
</dbReference>
<evidence type="ECO:0000256" key="4">
    <source>
        <dbReference type="ARBA" id="ARBA00022475"/>
    </source>
</evidence>
<keyword evidence="13 14" id="KW-0472">Membrane</keyword>
<dbReference type="AlphaFoldDB" id="A0A3E4X4C7"/>
<evidence type="ECO:0000256" key="13">
    <source>
        <dbReference type="ARBA" id="ARBA00023136"/>
    </source>
</evidence>
<evidence type="ECO:0000256" key="12">
    <source>
        <dbReference type="ARBA" id="ARBA00023012"/>
    </source>
</evidence>
<evidence type="ECO:0000256" key="7">
    <source>
        <dbReference type="ARBA" id="ARBA00022692"/>
    </source>
</evidence>
<comment type="subcellular location">
    <subcellularLocation>
        <location evidence="2">Cell membrane</location>
        <topology evidence="2">Multi-pass membrane protein</topology>
    </subcellularLocation>
</comment>
<gene>
    <name evidence="18" type="ORF">DW172_09325</name>
    <name evidence="17" type="ORF">DXC13_08880</name>
</gene>
<evidence type="ECO:0000256" key="15">
    <source>
        <dbReference type="SAM" id="SignalP"/>
    </source>
</evidence>
<feature type="transmembrane region" description="Helical" evidence="14">
    <location>
        <begin position="488"/>
        <end position="508"/>
    </location>
</feature>
<dbReference type="InterPro" id="IPR050398">
    <property type="entry name" value="HssS/ArlS-like"/>
</dbReference>
<dbReference type="InterPro" id="IPR005467">
    <property type="entry name" value="His_kinase_dom"/>
</dbReference>
<feature type="chain" id="PRO_5038233693" description="histidine kinase" evidence="15">
    <location>
        <begin position="23"/>
        <end position="807"/>
    </location>
</feature>
<comment type="caution">
    <text evidence="17">The sequence shown here is derived from an EMBL/GenBank/DDBJ whole genome shotgun (WGS) entry which is preliminary data.</text>
</comment>
<feature type="transmembrane region" description="Helical" evidence="14">
    <location>
        <begin position="514"/>
        <end position="533"/>
    </location>
</feature>
<dbReference type="Proteomes" id="UP000260717">
    <property type="component" value="Unassembled WGS sequence"/>
</dbReference>
<dbReference type="InterPro" id="IPR003594">
    <property type="entry name" value="HATPase_dom"/>
</dbReference>
<dbReference type="InterPro" id="IPR003661">
    <property type="entry name" value="HisK_dim/P_dom"/>
</dbReference>
<sequence>MKKISRNLWLKLVAFIVCSVMAAGLVVTTLVAVYTNNYESTAQLRDEIHANIAAAYSRQMVYNYESGDDTAFSQMMDDTNLQAAVVKSNETSEDKVDVKSDAAKVYSSVDEISNPDYIFSYKAKNLKWNRLSNLWDAMSGSYEESDAASSDMNSERISSIMYSKTNGLFYLCLNDGTAYVIPKVRVMTGSNDNSSLGLYKVVEKTDENGNKYFAYEEMFTGQPLDISGFAEWKNVKCYDEKGNHIKCGMNLEDNDNSGFESDGSYYDYDEDVYYDRYEIIKVVEQVNESYELLPDTFKISDNGIVYYPYTSTEDKPGYYYVYAKLPEQLQEKGDYFNQADSVLDIMEFTETHLSVLFVVFILGFVITAGYLLTVAGKREDSEEIKLRLYDRLPYGVMLGVTMLADFMVFPAGFLLIKQLPVVALICLAATMVSLEAILSTYVRIRAHEFWKHTLCYYVVRFFLKPVKKLCRMVFAPIRYGFAWIERNVPLFLISMLAFGFICLLELIGFGIGSIGFIFIVKLIELALLITFIMQYDRIRCAAKAIANGDFSQPVDTSRLMLFFRKHGEDLNNVSNGIEAAVSEKMKSERFRTELITNVSHDIKTPLTSIINYVDLLQKEDIDNEKVREYLDVLDRQSSRLKKLIQDLLEASKASTGSINVELEELDAAVMLSQVAGEYKEKFEKNNLDLIIKNDVTPVMIQADGRHLWRVFDNLMNNINKYAQPGTRVYIDIIPKDSGAIITFKNVSATPLNISSDELKERFVRGDSSRNTEGSGLGLSIADSLMKLMNGTLELTVDGDLFKVTLEF</sequence>
<feature type="transmembrane region" description="Helical" evidence="14">
    <location>
        <begin position="394"/>
        <end position="416"/>
    </location>
</feature>
<dbReference type="Pfam" id="PF02518">
    <property type="entry name" value="HATPase_c"/>
    <property type="match status" value="1"/>
</dbReference>
<evidence type="ECO:0000256" key="1">
    <source>
        <dbReference type="ARBA" id="ARBA00000085"/>
    </source>
</evidence>
<evidence type="ECO:0000256" key="3">
    <source>
        <dbReference type="ARBA" id="ARBA00012438"/>
    </source>
</evidence>
<keyword evidence="10" id="KW-0067">ATP-binding</keyword>
<dbReference type="SUPFAM" id="SSF55874">
    <property type="entry name" value="ATPase domain of HSP90 chaperone/DNA topoisomerase II/histidine kinase"/>
    <property type="match status" value="1"/>
</dbReference>
<dbReference type="SMART" id="SM00388">
    <property type="entry name" value="HisKA"/>
    <property type="match status" value="1"/>
</dbReference>
<evidence type="ECO:0000313" key="17">
    <source>
        <dbReference type="EMBL" id="RGM49338.1"/>
    </source>
</evidence>
<name>A0A3E4X4C7_9FIRM</name>
<keyword evidence="5" id="KW-0597">Phosphoprotein</keyword>
<keyword evidence="4" id="KW-1003">Cell membrane</keyword>
<dbReference type="PANTHER" id="PTHR45528:SF1">
    <property type="entry name" value="SENSOR HISTIDINE KINASE CPXA"/>
    <property type="match status" value="1"/>
</dbReference>
<evidence type="ECO:0000256" key="10">
    <source>
        <dbReference type="ARBA" id="ARBA00022840"/>
    </source>
</evidence>